<evidence type="ECO:0000313" key="1">
    <source>
        <dbReference type="EMBL" id="KHG05860.1"/>
    </source>
</evidence>
<comment type="caution">
    <text evidence="1">The sequence shown here is derived from an EMBL/GenBank/DDBJ whole genome shotgun (WGS) entry which is preliminary data.</text>
</comment>
<protein>
    <submittedName>
        <fullName evidence="1">Uncharacterized protein</fullName>
    </submittedName>
</protein>
<reference evidence="2" key="1">
    <citation type="submission" date="2014-09" db="EMBL/GenBank/DDBJ databases">
        <authorList>
            <person name="Mudge J."/>
            <person name="Ramaraj T."/>
            <person name="Lindquist I.E."/>
            <person name="Bharti A.K."/>
            <person name="Sundararajan A."/>
            <person name="Cameron C.T."/>
            <person name="Woodward J.E."/>
            <person name="May G.D."/>
            <person name="Brubaker C."/>
            <person name="Broadhvest J."/>
            <person name="Wilkins T.A."/>
        </authorList>
    </citation>
    <scope>NUCLEOTIDE SEQUENCE</scope>
    <source>
        <strain evidence="2">cv. AKA8401</strain>
    </source>
</reference>
<dbReference type="Proteomes" id="UP000032142">
    <property type="component" value="Unassembled WGS sequence"/>
</dbReference>
<dbReference type="EMBL" id="JRRC01438844">
    <property type="protein sequence ID" value="KHG05860.1"/>
    <property type="molecule type" value="Genomic_DNA"/>
</dbReference>
<sequence length="49" mass="5460">MIPNGSMGIPNGSAISQLSRARESSRIVTTVLNYILVPFENVYIEVWHV</sequence>
<name>A0A0B0MYP1_GOSAR</name>
<dbReference type="AlphaFoldDB" id="A0A0B0MYP1"/>
<evidence type="ECO:0000313" key="2">
    <source>
        <dbReference type="Proteomes" id="UP000032142"/>
    </source>
</evidence>
<gene>
    <name evidence="1" type="ORF">F383_32804</name>
</gene>
<organism evidence="1 2">
    <name type="scientific">Gossypium arboreum</name>
    <name type="common">Tree cotton</name>
    <name type="synonym">Gossypium nanking</name>
    <dbReference type="NCBI Taxonomy" id="29729"/>
    <lineage>
        <taxon>Eukaryota</taxon>
        <taxon>Viridiplantae</taxon>
        <taxon>Streptophyta</taxon>
        <taxon>Embryophyta</taxon>
        <taxon>Tracheophyta</taxon>
        <taxon>Spermatophyta</taxon>
        <taxon>Magnoliopsida</taxon>
        <taxon>eudicotyledons</taxon>
        <taxon>Gunneridae</taxon>
        <taxon>Pentapetalae</taxon>
        <taxon>rosids</taxon>
        <taxon>malvids</taxon>
        <taxon>Malvales</taxon>
        <taxon>Malvaceae</taxon>
        <taxon>Malvoideae</taxon>
        <taxon>Gossypium</taxon>
    </lineage>
</organism>
<proteinExistence type="predicted"/>
<keyword evidence="2" id="KW-1185">Reference proteome</keyword>
<accession>A0A0B0MYP1</accession>